<comment type="caution">
    <text evidence="2">The sequence shown here is derived from an EMBL/GenBank/DDBJ whole genome shotgun (WGS) entry which is preliminary data.</text>
</comment>
<dbReference type="AlphaFoldDB" id="A0AAD8N8F2"/>
<dbReference type="NCBIfam" id="TIGR01640">
    <property type="entry name" value="F_box_assoc_1"/>
    <property type="match status" value="1"/>
</dbReference>
<accession>A0AAD8N8F2</accession>
<dbReference type="PANTHER" id="PTHR31672:SF13">
    <property type="entry name" value="F-BOX PROTEIN CPR30-LIKE"/>
    <property type="match status" value="1"/>
</dbReference>
<dbReference type="InterPro" id="IPR013187">
    <property type="entry name" value="F-box-assoc_dom_typ3"/>
</dbReference>
<dbReference type="PANTHER" id="PTHR31672">
    <property type="entry name" value="BNACNNG10540D PROTEIN"/>
    <property type="match status" value="1"/>
</dbReference>
<protein>
    <recommendedName>
        <fullName evidence="1">F-box associated beta-propeller type 3 domain-containing protein</fullName>
    </recommendedName>
</protein>
<feature type="domain" description="F-box associated beta-propeller type 3" evidence="1">
    <location>
        <begin position="15"/>
        <end position="216"/>
    </location>
</feature>
<dbReference type="Pfam" id="PF08268">
    <property type="entry name" value="FBA_3"/>
    <property type="match status" value="1"/>
</dbReference>
<dbReference type="Proteomes" id="UP001237642">
    <property type="component" value="Unassembled WGS sequence"/>
</dbReference>
<reference evidence="2" key="2">
    <citation type="submission" date="2023-05" db="EMBL/GenBank/DDBJ databases">
        <authorList>
            <person name="Schelkunov M.I."/>
        </authorList>
    </citation>
    <scope>NUCLEOTIDE SEQUENCE</scope>
    <source>
        <strain evidence="2">Hsosn_3</strain>
        <tissue evidence="2">Leaf</tissue>
    </source>
</reference>
<evidence type="ECO:0000313" key="3">
    <source>
        <dbReference type="Proteomes" id="UP001237642"/>
    </source>
</evidence>
<gene>
    <name evidence="2" type="ORF">POM88_009539</name>
</gene>
<dbReference type="EMBL" id="JAUIZM010000002">
    <property type="protein sequence ID" value="KAK1399676.1"/>
    <property type="molecule type" value="Genomic_DNA"/>
</dbReference>
<proteinExistence type="predicted"/>
<name>A0AAD8N8F2_9APIA</name>
<reference evidence="2" key="1">
    <citation type="submission" date="2023-02" db="EMBL/GenBank/DDBJ databases">
        <title>Genome of toxic invasive species Heracleum sosnowskyi carries increased number of genes despite the absence of recent whole-genome duplications.</title>
        <authorList>
            <person name="Schelkunov M."/>
            <person name="Shtratnikova V."/>
            <person name="Makarenko M."/>
            <person name="Klepikova A."/>
            <person name="Omelchenko D."/>
            <person name="Novikova G."/>
            <person name="Obukhova E."/>
            <person name="Bogdanov V."/>
            <person name="Penin A."/>
            <person name="Logacheva M."/>
        </authorList>
    </citation>
    <scope>NUCLEOTIDE SEQUENCE</scope>
    <source>
        <strain evidence="2">Hsosn_3</strain>
        <tissue evidence="2">Leaf</tissue>
    </source>
</reference>
<organism evidence="2 3">
    <name type="scientific">Heracleum sosnowskyi</name>
    <dbReference type="NCBI Taxonomy" id="360622"/>
    <lineage>
        <taxon>Eukaryota</taxon>
        <taxon>Viridiplantae</taxon>
        <taxon>Streptophyta</taxon>
        <taxon>Embryophyta</taxon>
        <taxon>Tracheophyta</taxon>
        <taxon>Spermatophyta</taxon>
        <taxon>Magnoliopsida</taxon>
        <taxon>eudicotyledons</taxon>
        <taxon>Gunneridae</taxon>
        <taxon>Pentapetalae</taxon>
        <taxon>asterids</taxon>
        <taxon>campanulids</taxon>
        <taxon>Apiales</taxon>
        <taxon>Apiaceae</taxon>
        <taxon>Apioideae</taxon>
        <taxon>apioid superclade</taxon>
        <taxon>Tordylieae</taxon>
        <taxon>Tordyliinae</taxon>
        <taxon>Heracleum</taxon>
    </lineage>
</organism>
<evidence type="ECO:0000313" key="2">
    <source>
        <dbReference type="EMBL" id="KAK1399676.1"/>
    </source>
</evidence>
<dbReference type="InterPro" id="IPR050796">
    <property type="entry name" value="SCF_F-box_component"/>
</dbReference>
<sequence length="421" mass="49115">MATSKNSFFDWRHIVIVCSCNGLVCVSNRATDFMYLGNPMTRRFKKLPPPSEEEDCEEFLLGFGFDDISNDYKILRISQVPELEDEEDDDSIICALQAEMYSANEDSWKEIQIPETLKYFPICRRGFVNLKGSRVLYLEGRDELLSFDLHDEVFRVYTYPISYPKSLQQYQRRNSLVLDFEGFVALIFNESTNDESVLSLWTLNDVLGNWSWTKEFNIDDSLKSIPVTRLYLGDGQFFAYGGDEYIFHDYKKKCVKEFLYQEPLARNLTEYTETLVSLKGYHRLKYLFVSKLVSIEAYEEAKLANLAFEWSFFIKCSFVAMILNESTNGESVLSLWTLNDVLGNWFWTRELNFDDSLKEIQESILYLGDGQFFADGAAGEYIFYDYKKKHVKKILDQAPLARNLTEYTETLVSLEGFEQLE</sequence>
<dbReference type="InterPro" id="IPR017451">
    <property type="entry name" value="F-box-assoc_interact_dom"/>
</dbReference>
<evidence type="ECO:0000259" key="1">
    <source>
        <dbReference type="Pfam" id="PF08268"/>
    </source>
</evidence>
<keyword evidence="3" id="KW-1185">Reference proteome</keyword>